<feature type="region of interest" description="Disordered" evidence="1">
    <location>
        <begin position="89"/>
        <end position="109"/>
    </location>
</feature>
<organism evidence="2">
    <name type="scientific">Odontella aurita</name>
    <dbReference type="NCBI Taxonomy" id="265563"/>
    <lineage>
        <taxon>Eukaryota</taxon>
        <taxon>Sar</taxon>
        <taxon>Stramenopiles</taxon>
        <taxon>Ochrophyta</taxon>
        <taxon>Bacillariophyta</taxon>
        <taxon>Mediophyceae</taxon>
        <taxon>Biddulphiophycidae</taxon>
        <taxon>Eupodiscales</taxon>
        <taxon>Odontellaceae</taxon>
        <taxon>Odontella</taxon>
    </lineage>
</organism>
<accession>A0A7S4JQP7</accession>
<name>A0A7S4JQP7_9STRA</name>
<gene>
    <name evidence="2" type="ORF">OAUR00152_LOCUS31940</name>
</gene>
<sequence length="109" mass="11552">MTVAGLSSAPLLGGDLNLFRSPPGGGMGDGDDDDEQDILDALLRVVGKAGSGVGKATVRMGRATGRMAGRAADKAAGAVRKAGDAALQRWRARRIDPPRERERRRREDR</sequence>
<feature type="compositionally biased region" description="Basic and acidic residues" evidence="1">
    <location>
        <begin position="93"/>
        <end position="109"/>
    </location>
</feature>
<dbReference type="EMBL" id="HBKQ01046324">
    <property type="protein sequence ID" value="CAE2270915.1"/>
    <property type="molecule type" value="Transcribed_RNA"/>
</dbReference>
<evidence type="ECO:0000313" key="2">
    <source>
        <dbReference type="EMBL" id="CAE2270915.1"/>
    </source>
</evidence>
<feature type="region of interest" description="Disordered" evidence="1">
    <location>
        <begin position="1"/>
        <end position="34"/>
    </location>
</feature>
<protein>
    <submittedName>
        <fullName evidence="2">Uncharacterized protein</fullName>
    </submittedName>
</protein>
<dbReference type="AlphaFoldDB" id="A0A7S4JQP7"/>
<proteinExistence type="predicted"/>
<evidence type="ECO:0000256" key="1">
    <source>
        <dbReference type="SAM" id="MobiDB-lite"/>
    </source>
</evidence>
<reference evidence="2" key="1">
    <citation type="submission" date="2021-01" db="EMBL/GenBank/DDBJ databases">
        <authorList>
            <person name="Corre E."/>
            <person name="Pelletier E."/>
            <person name="Niang G."/>
            <person name="Scheremetjew M."/>
            <person name="Finn R."/>
            <person name="Kale V."/>
            <person name="Holt S."/>
            <person name="Cochrane G."/>
            <person name="Meng A."/>
            <person name="Brown T."/>
            <person name="Cohen L."/>
        </authorList>
    </citation>
    <scope>NUCLEOTIDE SEQUENCE</scope>
    <source>
        <strain evidence="2">Isolate 1302-5</strain>
    </source>
</reference>